<feature type="domain" description="Tim44-like" evidence="11">
    <location>
        <begin position="131"/>
        <end position="279"/>
    </location>
</feature>
<keyword evidence="5" id="KW-0496">Mitochondrion</keyword>
<evidence type="ECO:0000256" key="8">
    <source>
        <dbReference type="ARBA" id="ARBA00039448"/>
    </source>
</evidence>
<keyword evidence="4 12" id="KW-0689">Ribosomal protein</keyword>
<evidence type="ECO:0000256" key="5">
    <source>
        <dbReference type="ARBA" id="ARBA00023128"/>
    </source>
</evidence>
<dbReference type="InterPro" id="IPR004394">
    <property type="entry name" value="Iojap/RsfS/C7orf30"/>
</dbReference>
<evidence type="ECO:0000313" key="12">
    <source>
        <dbReference type="EMBL" id="KAF7488567.1"/>
    </source>
</evidence>
<proteinExistence type="inferred from homology"/>
<dbReference type="NCBIfam" id="TIGR00090">
    <property type="entry name" value="rsfS_iojap_ybeB"/>
    <property type="match status" value="1"/>
</dbReference>
<evidence type="ECO:0000256" key="10">
    <source>
        <dbReference type="SAM" id="MobiDB-lite"/>
    </source>
</evidence>
<dbReference type="Proteomes" id="UP000070412">
    <property type="component" value="Unassembled WGS sequence"/>
</dbReference>
<name>A0A834R1M9_SARSC</name>
<evidence type="ECO:0000256" key="6">
    <source>
        <dbReference type="ARBA" id="ARBA00023274"/>
    </source>
</evidence>
<dbReference type="OrthoDB" id="19619at2759"/>
<dbReference type="SUPFAM" id="SSF54427">
    <property type="entry name" value="NTF2-like"/>
    <property type="match status" value="1"/>
</dbReference>
<accession>A0A834R1M9</accession>
<evidence type="ECO:0000259" key="11">
    <source>
        <dbReference type="SMART" id="SM00978"/>
    </source>
</evidence>
<reference evidence="14" key="1">
    <citation type="journal article" date="2020" name="PLoS Negl. Trop. Dis.">
        <title>High-quality nuclear genome for Sarcoptes scabiei-A critical resource for a neglected parasite.</title>
        <authorList>
            <person name="Korhonen P.K."/>
            <person name="Gasser R.B."/>
            <person name="Ma G."/>
            <person name="Wang T."/>
            <person name="Stroehlein A.J."/>
            <person name="Young N.D."/>
            <person name="Ang C.S."/>
            <person name="Fernando D.D."/>
            <person name="Lu H.C."/>
            <person name="Taylor S."/>
            <person name="Reynolds S.L."/>
            <person name="Mofiz E."/>
            <person name="Najaraj S.H."/>
            <person name="Gowda H."/>
            <person name="Madugundu A."/>
            <person name="Renuse S."/>
            <person name="Holt D."/>
            <person name="Pandey A."/>
            <person name="Papenfuss A.T."/>
            <person name="Fischer K."/>
        </authorList>
    </citation>
    <scope>NUCLEOTIDE SEQUENCE [LARGE SCALE GENOMIC DNA]</scope>
</reference>
<dbReference type="Gene3D" id="3.10.450.240">
    <property type="match status" value="1"/>
</dbReference>
<keyword evidence="6" id="KW-0687">Ribonucleoprotein</keyword>
<dbReference type="GO" id="GO:0005739">
    <property type="term" value="C:mitochondrion"/>
    <property type="evidence" value="ECO:0007669"/>
    <property type="project" value="UniProtKB-SubCell"/>
</dbReference>
<dbReference type="GO" id="GO:0005840">
    <property type="term" value="C:ribosome"/>
    <property type="evidence" value="ECO:0007669"/>
    <property type="project" value="UniProtKB-KW"/>
</dbReference>
<dbReference type="GO" id="GO:1990904">
    <property type="term" value="C:ribonucleoprotein complex"/>
    <property type="evidence" value="ECO:0007669"/>
    <property type="project" value="UniProtKB-KW"/>
</dbReference>
<feature type="region of interest" description="Disordered" evidence="10">
    <location>
        <begin position="441"/>
        <end position="462"/>
    </location>
</feature>
<dbReference type="PANTHER" id="PTHR28554:SF1">
    <property type="entry name" value="LARGE RIBOSOMAL SUBUNIT PROTEIN ML45"/>
    <property type="match status" value="1"/>
</dbReference>
<protein>
    <recommendedName>
        <fullName evidence="8">Large ribosomal subunit protein mL45</fullName>
    </recommendedName>
    <alternativeName>
        <fullName evidence="9">39S ribosomal protein L45, mitochondrial</fullName>
    </alternativeName>
</protein>
<keyword evidence="14" id="KW-1185">Reference proteome</keyword>
<organism evidence="12">
    <name type="scientific">Sarcoptes scabiei</name>
    <name type="common">Itch mite</name>
    <name type="synonym">Acarus scabiei</name>
    <dbReference type="NCBI Taxonomy" id="52283"/>
    <lineage>
        <taxon>Eukaryota</taxon>
        <taxon>Metazoa</taxon>
        <taxon>Ecdysozoa</taxon>
        <taxon>Arthropoda</taxon>
        <taxon>Chelicerata</taxon>
        <taxon>Arachnida</taxon>
        <taxon>Acari</taxon>
        <taxon>Acariformes</taxon>
        <taxon>Sarcoptiformes</taxon>
        <taxon>Astigmata</taxon>
        <taxon>Psoroptidia</taxon>
        <taxon>Sarcoptoidea</taxon>
        <taxon>Sarcoptidae</taxon>
        <taxon>Sarcoptinae</taxon>
        <taxon>Sarcoptes</taxon>
    </lineage>
</organism>
<dbReference type="InterPro" id="IPR051975">
    <property type="entry name" value="mtLSU_mL45"/>
</dbReference>
<dbReference type="Gene3D" id="3.30.460.10">
    <property type="entry name" value="Beta Polymerase, domain 2"/>
    <property type="match status" value="1"/>
</dbReference>
<dbReference type="HAMAP" id="MF_01477">
    <property type="entry name" value="Iojap_RsfS"/>
    <property type="match status" value="1"/>
</dbReference>
<evidence type="ECO:0000256" key="7">
    <source>
        <dbReference type="ARBA" id="ARBA00038073"/>
    </source>
</evidence>
<dbReference type="PANTHER" id="PTHR28554">
    <property type="entry name" value="39S RIBOSOMAL PROTEIN L45, MITOCHONDRIAL"/>
    <property type="match status" value="1"/>
</dbReference>
<dbReference type="AlphaFoldDB" id="A0A834R1M9"/>
<reference evidence="12" key="2">
    <citation type="submission" date="2020-01" db="EMBL/GenBank/DDBJ databases">
        <authorList>
            <person name="Korhonen P.K.K."/>
            <person name="Guangxu M.G."/>
            <person name="Wang T.W."/>
            <person name="Stroehlein A.J.S."/>
            <person name="Young N.D."/>
            <person name="Ang C.-S.A."/>
            <person name="Fernando D.W.F."/>
            <person name="Lu H.L."/>
            <person name="Taylor S.T."/>
            <person name="Ehtesham M.E.M."/>
            <person name="Najaraj S.H.N."/>
            <person name="Harsha G.H.G."/>
            <person name="Madugundu A.M."/>
            <person name="Renuse S.R."/>
            <person name="Holt D.H."/>
            <person name="Pandey A.P."/>
            <person name="Papenfuss A.P."/>
            <person name="Gasser R.B.G."/>
            <person name="Fischer K.F."/>
        </authorList>
    </citation>
    <scope>NUCLEOTIDE SEQUENCE</scope>
    <source>
        <strain evidence="12">SSS_KF_BRIS2020</strain>
    </source>
</reference>
<dbReference type="Pfam" id="PF04280">
    <property type="entry name" value="Tim44"/>
    <property type="match status" value="1"/>
</dbReference>
<evidence type="ECO:0000256" key="9">
    <source>
        <dbReference type="ARBA" id="ARBA00043031"/>
    </source>
</evidence>
<evidence type="ECO:0000256" key="3">
    <source>
        <dbReference type="ARBA" id="ARBA00022946"/>
    </source>
</evidence>
<dbReference type="Pfam" id="PF02410">
    <property type="entry name" value="RsfS"/>
    <property type="match status" value="1"/>
</dbReference>
<comment type="similarity">
    <text evidence="7">Belongs to the mitochondrion-specific ribosomal protein mL45 family.</text>
</comment>
<evidence type="ECO:0000256" key="4">
    <source>
        <dbReference type="ARBA" id="ARBA00022980"/>
    </source>
</evidence>
<evidence type="ECO:0000256" key="2">
    <source>
        <dbReference type="ARBA" id="ARBA00010574"/>
    </source>
</evidence>
<reference evidence="13" key="3">
    <citation type="submission" date="2022-06" db="UniProtKB">
        <authorList>
            <consortium name="EnsemblMetazoa"/>
        </authorList>
    </citation>
    <scope>IDENTIFICATION</scope>
</reference>
<dbReference type="SMART" id="SM00978">
    <property type="entry name" value="Tim44"/>
    <property type="match status" value="1"/>
</dbReference>
<evidence type="ECO:0000313" key="14">
    <source>
        <dbReference type="Proteomes" id="UP000070412"/>
    </source>
</evidence>
<dbReference type="InterPro" id="IPR043519">
    <property type="entry name" value="NT_sf"/>
</dbReference>
<dbReference type="InterPro" id="IPR032710">
    <property type="entry name" value="NTF2-like_dom_sf"/>
</dbReference>
<evidence type="ECO:0000313" key="13">
    <source>
        <dbReference type="EnsemblMetazoa" id="KAF7488567.1"/>
    </source>
</evidence>
<comment type="similarity">
    <text evidence="2">Belongs to the Iojap/RsfS family.</text>
</comment>
<feature type="compositionally biased region" description="Basic and acidic residues" evidence="10">
    <location>
        <begin position="445"/>
        <end position="456"/>
    </location>
</feature>
<dbReference type="EnsemblMetazoa" id="SSS_824s_mrna">
    <property type="protein sequence ID" value="KAF7488567.1"/>
    <property type="gene ID" value="SSS_824"/>
</dbReference>
<keyword evidence="3" id="KW-0809">Transit peptide</keyword>
<sequence>MSTSKFGRCSVLPIRLLHTSSNDLARNIKPWKIGLENQYKIARSKKVIKIELPDFEELRSNTKINPEEYVSRMKEKGIAPAVPYKEKPIVITSLLGVLDPYVPPEYDAKKSILSTKGIVQKSTNVKQKTQTLMAVKRIRQYQDGFDLPKFVERAQEIYIKTHELLASNAKEELLEYVTEFIYPIMTFQIKNQSIRWKFIKFIEEPRAIQVRTQTMIDKANMFAQITVRFYSQQTLAIYDRFGHLVHGNEALAKDVIEYVVFEKNISEANSKWRLHSKIVPDWLPQKEPIRSTFVRDEPPEPPSEEEMKFFKDGIISDEKKENLYQFMLNESSSFQVEMNHLQIEKLNIYFIFRTKIFKFESLILQISISTLIGSIKKRHLNLVLKHFVIQSIRIRRFDKRQMSMFPLLKRCIRLEHRNIKISSLNLDVRLVHSSLLCNRSPNNRDNMDESSNKTDDDQSQSDPIKMKDYIKKKFIKFDEMDSEIIYDDIDLILNQKQERKHQHSRYAMAHMKRGEEGVFDLDEIIQLLREENFYDLAVIKVPKALRYCDFIVICSALSQKHIKTFVETLNKLYKMKKNLRDPFLDLSDTSTDWRLIDMDNIILHIFLQKTRDFYDLETLWSVGEQFDDRIQRPEASTIETILQKHFHSQNQSV</sequence>
<dbReference type="EMBL" id="WVUK01000066">
    <property type="protein sequence ID" value="KAF7488567.1"/>
    <property type="molecule type" value="Genomic_DNA"/>
</dbReference>
<evidence type="ECO:0000256" key="1">
    <source>
        <dbReference type="ARBA" id="ARBA00004173"/>
    </source>
</evidence>
<dbReference type="SUPFAM" id="SSF81301">
    <property type="entry name" value="Nucleotidyltransferase"/>
    <property type="match status" value="1"/>
</dbReference>
<dbReference type="InterPro" id="IPR007379">
    <property type="entry name" value="Tim44-like_dom"/>
</dbReference>
<gene>
    <name evidence="12" type="primary">SSS_824g</name>
    <name evidence="12" type="ORF">SSS_824</name>
</gene>
<comment type="subcellular location">
    <subcellularLocation>
        <location evidence="1">Mitochondrion</location>
    </subcellularLocation>
</comment>